<dbReference type="AlphaFoldDB" id="A0AAN8Z689"/>
<reference evidence="1 2" key="1">
    <citation type="submission" date="2023-12" db="EMBL/GenBank/DDBJ databases">
        <title>A high-quality genome assembly for Dillenia turbinata (Dilleniales).</title>
        <authorList>
            <person name="Chanderbali A."/>
        </authorList>
    </citation>
    <scope>NUCLEOTIDE SEQUENCE [LARGE SCALE GENOMIC DNA]</scope>
    <source>
        <strain evidence="1">LSX21</strain>
        <tissue evidence="1">Leaf</tissue>
    </source>
</reference>
<comment type="caution">
    <text evidence="1">The sequence shown here is derived from an EMBL/GenBank/DDBJ whole genome shotgun (WGS) entry which is preliminary data.</text>
</comment>
<organism evidence="1 2">
    <name type="scientific">Dillenia turbinata</name>
    <dbReference type="NCBI Taxonomy" id="194707"/>
    <lineage>
        <taxon>Eukaryota</taxon>
        <taxon>Viridiplantae</taxon>
        <taxon>Streptophyta</taxon>
        <taxon>Embryophyta</taxon>
        <taxon>Tracheophyta</taxon>
        <taxon>Spermatophyta</taxon>
        <taxon>Magnoliopsida</taxon>
        <taxon>eudicotyledons</taxon>
        <taxon>Gunneridae</taxon>
        <taxon>Pentapetalae</taxon>
        <taxon>Dilleniales</taxon>
        <taxon>Dilleniaceae</taxon>
        <taxon>Dillenia</taxon>
    </lineage>
</organism>
<protein>
    <submittedName>
        <fullName evidence="1">Uncharacterized protein</fullName>
    </submittedName>
</protein>
<dbReference type="Proteomes" id="UP001370490">
    <property type="component" value="Unassembled WGS sequence"/>
</dbReference>
<proteinExistence type="predicted"/>
<feature type="non-terminal residue" evidence="1">
    <location>
        <position position="132"/>
    </location>
</feature>
<accession>A0AAN8Z689</accession>
<name>A0AAN8Z689_9MAGN</name>
<keyword evidence="2" id="KW-1185">Reference proteome</keyword>
<evidence type="ECO:0000313" key="2">
    <source>
        <dbReference type="Proteomes" id="UP001370490"/>
    </source>
</evidence>
<evidence type="ECO:0000313" key="1">
    <source>
        <dbReference type="EMBL" id="KAK6924045.1"/>
    </source>
</evidence>
<sequence length="132" mass="14873">MAYSERNQLPLHANVSNINQVSQSQSLFSLPSQYGLSENSTIPSLLGVINPKTLFELEASLQAELEPLQIHSASKEKCSEISLPHQQSAFMKGLLQPKQLQRWDLNFEDCSKKEINDGVQLLLYFHTSITNE</sequence>
<dbReference type="EMBL" id="JBAMMX010000017">
    <property type="protein sequence ID" value="KAK6924045.1"/>
    <property type="molecule type" value="Genomic_DNA"/>
</dbReference>
<gene>
    <name evidence="1" type="ORF">RJ641_010245</name>
</gene>